<dbReference type="Proteomes" id="UP000027946">
    <property type="component" value="Unassembled WGS sequence"/>
</dbReference>
<gene>
    <name evidence="9" type="ORF">CLIT_14c00680</name>
</gene>
<evidence type="ECO:0000256" key="1">
    <source>
        <dbReference type="ARBA" id="ARBA00002945"/>
    </source>
</evidence>
<dbReference type="STRING" id="1121324.CLIT_14c00680"/>
<dbReference type="RefSeq" id="WP_038266469.1">
    <property type="nucleotide sequence ID" value="NZ_FSRH01000016.1"/>
</dbReference>
<accession>A0A069RK91</accession>
<evidence type="ECO:0000256" key="7">
    <source>
        <dbReference type="ARBA" id="ARBA00023159"/>
    </source>
</evidence>
<organism evidence="9 10">
    <name type="scientific">Peptoclostridium litorale DSM 5388</name>
    <dbReference type="NCBI Taxonomy" id="1121324"/>
    <lineage>
        <taxon>Bacteria</taxon>
        <taxon>Bacillati</taxon>
        <taxon>Bacillota</taxon>
        <taxon>Clostridia</taxon>
        <taxon>Peptostreptococcales</taxon>
        <taxon>Peptoclostridiaceae</taxon>
        <taxon>Peptoclostridium</taxon>
    </lineage>
</organism>
<dbReference type="OrthoDB" id="1629373at2"/>
<comment type="subunit">
    <text evidence="3">Homohexamer.</text>
</comment>
<dbReference type="AlphaFoldDB" id="A0A069RK91"/>
<comment type="caution">
    <text evidence="9">The sequence shown here is derived from an EMBL/GenBank/DDBJ whole genome shotgun (WGS) entry which is preliminary data.</text>
</comment>
<dbReference type="eggNOG" id="ENOG502ZZGD">
    <property type="taxonomic scope" value="Bacteria"/>
</dbReference>
<dbReference type="Pfam" id="PF09021">
    <property type="entry name" value="HutP"/>
    <property type="match status" value="1"/>
</dbReference>
<evidence type="ECO:0000256" key="5">
    <source>
        <dbReference type="ARBA" id="ARBA00022884"/>
    </source>
</evidence>
<comment type="similarity">
    <text evidence="2">Belongs to the HutP family.</text>
</comment>
<dbReference type="GO" id="GO:0003723">
    <property type="term" value="F:RNA binding"/>
    <property type="evidence" value="ECO:0007669"/>
    <property type="project" value="UniProtKB-KW"/>
</dbReference>
<proteinExistence type="inferred from homology"/>
<keyword evidence="8" id="KW-0804">Transcription</keyword>
<dbReference type="Gene3D" id="3.40.1510.10">
    <property type="entry name" value="Hut operon regulatory protein HutP"/>
    <property type="match status" value="1"/>
</dbReference>
<reference evidence="9 10" key="1">
    <citation type="submission" date="2014-03" db="EMBL/GenBank/DDBJ databases">
        <title>Genome sequence of Clostridium litorale W6, DSM 5388.</title>
        <authorList>
            <person name="Poehlein A."/>
            <person name="Jagirdar A."/>
            <person name="Khonsari B."/>
            <person name="Chibani C.M."/>
            <person name="Gutierrez Gutierrez D.A."/>
            <person name="Davydova E."/>
            <person name="Alghaithi H.S."/>
            <person name="Nair K.P."/>
            <person name="Dhamotharan K."/>
            <person name="Chandran L."/>
            <person name="G W."/>
            <person name="Daniel R."/>
        </authorList>
    </citation>
    <scope>NUCLEOTIDE SEQUENCE [LARGE SCALE GENOMIC DNA]</scope>
    <source>
        <strain evidence="9 10">W6</strain>
    </source>
</reference>
<evidence type="ECO:0000313" key="9">
    <source>
        <dbReference type="EMBL" id="KDR94607.1"/>
    </source>
</evidence>
<evidence type="ECO:0000313" key="10">
    <source>
        <dbReference type="Proteomes" id="UP000027946"/>
    </source>
</evidence>
<dbReference type="EMBL" id="JJMM01000014">
    <property type="protein sequence ID" value="KDR94607.1"/>
    <property type="molecule type" value="Genomic_DNA"/>
</dbReference>
<name>A0A069RK91_PEPLI</name>
<sequence length="138" mass="14644">MSKSTDVTKASVKIAISSRDEEDKLVREFKKEGIISTGVDIGGNLLNSIPKIIERALVAAKRTGVISDCHVHEGAVIGATRETINQVSEKATGFNVGGKIGIARSGEHISICLFLSIGVLHLDDIVIGLAHRSIPDNC</sequence>
<keyword evidence="10" id="KW-1185">Reference proteome</keyword>
<keyword evidence="5" id="KW-0694">RNA-binding</keyword>
<evidence type="ECO:0000256" key="4">
    <source>
        <dbReference type="ARBA" id="ARBA00019377"/>
    </source>
</evidence>
<protein>
    <recommendedName>
        <fullName evidence="4">Hut operon positive regulatory protein</fullName>
    </recommendedName>
</protein>
<keyword evidence="6" id="KW-0805">Transcription regulation</keyword>
<keyword evidence="7" id="KW-0010">Activator</keyword>
<dbReference type="CDD" id="cd11640">
    <property type="entry name" value="HutP"/>
    <property type="match status" value="1"/>
</dbReference>
<evidence type="ECO:0000256" key="3">
    <source>
        <dbReference type="ARBA" id="ARBA00011643"/>
    </source>
</evidence>
<comment type="function">
    <text evidence="1">Antiterminator that binds to cis-acting regulatory sequences on the mRNA in the presence of histidine, thereby suppressing transcription termination and activating the hut operon for histidine utilization.</text>
</comment>
<evidence type="ECO:0000256" key="2">
    <source>
        <dbReference type="ARBA" id="ARBA00009992"/>
    </source>
</evidence>
<dbReference type="InterPro" id="IPR015111">
    <property type="entry name" value="Regulatory_HutP"/>
</dbReference>
<evidence type="ECO:0000256" key="8">
    <source>
        <dbReference type="ARBA" id="ARBA00023163"/>
    </source>
</evidence>
<evidence type="ECO:0000256" key="6">
    <source>
        <dbReference type="ARBA" id="ARBA00023015"/>
    </source>
</evidence>
<dbReference type="InterPro" id="IPR036482">
    <property type="entry name" value="Regulatory_HutP_sf"/>
</dbReference>